<proteinExistence type="predicted"/>
<dbReference type="AlphaFoldDB" id="A0A2M9A4B4"/>
<evidence type="ECO:0000313" key="2">
    <source>
        <dbReference type="Proteomes" id="UP000231134"/>
    </source>
</evidence>
<sequence length="123" mass="14563">MSDNYCYQKFFNLTETDSIELKKVHYKKSSLFPLVNFTYRRELFDDSNSKLTRSIKASWLDSHIDTESDFDVLLDQISEVGTIVIINDREKCNNPIYKAYSNEMLKSYIKAFQEKGYQCLWAE</sequence>
<name>A0A2M9A4B4_9BACT</name>
<organism evidence="1 2">
    <name type="scientific">Hallerella succinigenes</name>
    <dbReference type="NCBI Taxonomy" id="1896222"/>
    <lineage>
        <taxon>Bacteria</taxon>
        <taxon>Pseudomonadati</taxon>
        <taxon>Fibrobacterota</taxon>
        <taxon>Fibrobacteria</taxon>
        <taxon>Fibrobacterales</taxon>
        <taxon>Fibrobacteraceae</taxon>
        <taxon>Hallerella</taxon>
    </lineage>
</organism>
<evidence type="ECO:0000313" key="1">
    <source>
        <dbReference type="EMBL" id="PJJ40467.1"/>
    </source>
</evidence>
<dbReference type="EMBL" id="PGEX01000001">
    <property type="protein sequence ID" value="PJJ40467.1"/>
    <property type="molecule type" value="Genomic_DNA"/>
</dbReference>
<comment type="caution">
    <text evidence="1">The sequence shown here is derived from an EMBL/GenBank/DDBJ whole genome shotgun (WGS) entry which is preliminary data.</text>
</comment>
<protein>
    <submittedName>
        <fullName evidence="1">Uncharacterized protein</fullName>
    </submittedName>
</protein>
<accession>A0A2M9A4B4</accession>
<keyword evidence="2" id="KW-1185">Reference proteome</keyword>
<reference evidence="1 2" key="1">
    <citation type="submission" date="2017-11" db="EMBL/GenBank/DDBJ databases">
        <title>Animal gut microbial communities from fecal samples from Wisconsin, USA.</title>
        <authorList>
            <person name="Neumann A."/>
        </authorList>
    </citation>
    <scope>NUCLEOTIDE SEQUENCE [LARGE SCALE GENOMIC DNA]</scope>
    <source>
        <strain evidence="1 2">UWS3</strain>
    </source>
</reference>
<dbReference type="Proteomes" id="UP000231134">
    <property type="component" value="Unassembled WGS sequence"/>
</dbReference>
<gene>
    <name evidence="1" type="ORF">BGX16_0391</name>
</gene>